<dbReference type="EMBL" id="CM003380">
    <property type="protein sequence ID" value="KOM54796.1"/>
    <property type="molecule type" value="Genomic_DNA"/>
</dbReference>
<sequence length="87" mass="9672">MASSSPFCSQLIDMLTPKKFFNRIVMTTLNPFCRHNTPTEASKNEYAAEKINFGEELETEIDNIIDATELQPENTGTATDSAPRVST</sequence>
<feature type="compositionally biased region" description="Polar residues" evidence="1">
    <location>
        <begin position="71"/>
        <end position="87"/>
    </location>
</feature>
<evidence type="ECO:0000313" key="2">
    <source>
        <dbReference type="EMBL" id="KOM54796.1"/>
    </source>
</evidence>
<protein>
    <submittedName>
        <fullName evidence="2">Uncharacterized protein</fullName>
    </submittedName>
</protein>
<dbReference type="Gramene" id="KOM54796">
    <property type="protein sequence ID" value="KOM54796"/>
    <property type="gene ID" value="LR48_Vigan10g068800"/>
</dbReference>
<dbReference type="AlphaFoldDB" id="A0A0L9VIB3"/>
<gene>
    <name evidence="2" type="ORF">LR48_Vigan10g068800</name>
</gene>
<evidence type="ECO:0000256" key="1">
    <source>
        <dbReference type="SAM" id="MobiDB-lite"/>
    </source>
</evidence>
<accession>A0A0L9VIB3</accession>
<dbReference type="Proteomes" id="UP000053144">
    <property type="component" value="Chromosome 10"/>
</dbReference>
<feature type="region of interest" description="Disordered" evidence="1">
    <location>
        <begin position="67"/>
        <end position="87"/>
    </location>
</feature>
<reference evidence="3" key="1">
    <citation type="journal article" date="2015" name="Proc. Natl. Acad. Sci. U.S.A.">
        <title>Genome sequencing of adzuki bean (Vigna angularis) provides insight into high starch and low fat accumulation and domestication.</title>
        <authorList>
            <person name="Yang K."/>
            <person name="Tian Z."/>
            <person name="Chen C."/>
            <person name="Luo L."/>
            <person name="Zhao B."/>
            <person name="Wang Z."/>
            <person name="Yu L."/>
            <person name="Li Y."/>
            <person name="Sun Y."/>
            <person name="Li W."/>
            <person name="Chen Y."/>
            <person name="Li Y."/>
            <person name="Zhang Y."/>
            <person name="Ai D."/>
            <person name="Zhao J."/>
            <person name="Shang C."/>
            <person name="Ma Y."/>
            <person name="Wu B."/>
            <person name="Wang M."/>
            <person name="Gao L."/>
            <person name="Sun D."/>
            <person name="Zhang P."/>
            <person name="Guo F."/>
            <person name="Wang W."/>
            <person name="Li Y."/>
            <person name="Wang J."/>
            <person name="Varshney R.K."/>
            <person name="Wang J."/>
            <person name="Ling H.Q."/>
            <person name="Wan P."/>
        </authorList>
    </citation>
    <scope>NUCLEOTIDE SEQUENCE</scope>
    <source>
        <strain evidence="3">cv. Jingnong 6</strain>
    </source>
</reference>
<organism evidence="2 3">
    <name type="scientific">Phaseolus angularis</name>
    <name type="common">Azuki bean</name>
    <name type="synonym">Vigna angularis</name>
    <dbReference type="NCBI Taxonomy" id="3914"/>
    <lineage>
        <taxon>Eukaryota</taxon>
        <taxon>Viridiplantae</taxon>
        <taxon>Streptophyta</taxon>
        <taxon>Embryophyta</taxon>
        <taxon>Tracheophyta</taxon>
        <taxon>Spermatophyta</taxon>
        <taxon>Magnoliopsida</taxon>
        <taxon>eudicotyledons</taxon>
        <taxon>Gunneridae</taxon>
        <taxon>Pentapetalae</taxon>
        <taxon>rosids</taxon>
        <taxon>fabids</taxon>
        <taxon>Fabales</taxon>
        <taxon>Fabaceae</taxon>
        <taxon>Papilionoideae</taxon>
        <taxon>50 kb inversion clade</taxon>
        <taxon>NPAAA clade</taxon>
        <taxon>indigoferoid/millettioid clade</taxon>
        <taxon>Phaseoleae</taxon>
        <taxon>Vigna</taxon>
    </lineage>
</organism>
<name>A0A0L9VIB3_PHAAN</name>
<proteinExistence type="predicted"/>
<evidence type="ECO:0000313" key="3">
    <source>
        <dbReference type="Proteomes" id="UP000053144"/>
    </source>
</evidence>